<dbReference type="EC" id="3.4.19.12" evidence="8"/>
<proteinExistence type="inferred from homology"/>
<evidence type="ECO:0000256" key="2">
    <source>
        <dbReference type="ARBA" id="ARBA00009326"/>
    </source>
</evidence>
<dbReference type="OrthoDB" id="427186at2759"/>
<dbReference type="PANTHER" id="PTHR10589:SF17">
    <property type="entry name" value="UBIQUITIN CARBOXYL-TERMINAL HYDROLASE"/>
    <property type="match status" value="1"/>
</dbReference>
<feature type="site" description="Transition state stabilizer" evidence="7">
    <location>
        <position position="84"/>
    </location>
</feature>
<evidence type="ECO:0000313" key="10">
    <source>
        <dbReference type="EMBL" id="KAH3674786.1"/>
    </source>
</evidence>
<dbReference type="SUPFAM" id="SSF54001">
    <property type="entry name" value="Cysteine proteinases"/>
    <property type="match status" value="1"/>
</dbReference>
<dbReference type="PRINTS" id="PR00707">
    <property type="entry name" value="UBCTHYDRLASE"/>
</dbReference>
<dbReference type="EMBL" id="JAEUBF010000796">
    <property type="protein sequence ID" value="KAH3674786.1"/>
    <property type="molecule type" value="Genomic_DNA"/>
</dbReference>
<feature type="active site" description="Proton donor" evidence="7">
    <location>
        <position position="158"/>
    </location>
</feature>
<sequence>MPAVIPLESNPEVFTQFAHFLGLSPSYQYNDVFSINEPDLLALTPRPSESIILLFPITEKYEELRKEEEKNEGIDGDDVKWFKQSVKNACGLFALLNSISNLSNDSYLPDSLITKFIGASGDTSKVESLIQEFQSSYDQFATSGSTEAPDANDEVNLHFISFIKKNGKIYELDGRRTNLLKIGEANDPEFSDVLGEEVVLKRINQYIDLTDDENKLKFSIIALGPSFD</sequence>
<evidence type="ECO:0000256" key="7">
    <source>
        <dbReference type="PROSITE-ProRule" id="PRU01393"/>
    </source>
</evidence>
<feature type="domain" description="UCH catalytic" evidence="9">
    <location>
        <begin position="3"/>
        <end position="225"/>
    </location>
</feature>
<dbReference type="InterPro" id="IPR001578">
    <property type="entry name" value="Peptidase_C12_UCH"/>
</dbReference>
<reference evidence="10" key="2">
    <citation type="submission" date="2021-01" db="EMBL/GenBank/DDBJ databases">
        <authorList>
            <person name="Schikora-Tamarit M.A."/>
        </authorList>
    </citation>
    <scope>NUCLEOTIDE SEQUENCE</scope>
    <source>
        <strain evidence="10">CBS6341</strain>
    </source>
</reference>
<dbReference type="AlphaFoldDB" id="A0A9P8PMJ9"/>
<comment type="caution">
    <text evidence="10">The sequence shown here is derived from an EMBL/GenBank/DDBJ whole genome shotgun (WGS) entry which is preliminary data.</text>
</comment>
<organism evidence="10 11">
    <name type="scientific">Wickerhamomyces mucosus</name>
    <dbReference type="NCBI Taxonomy" id="1378264"/>
    <lineage>
        <taxon>Eukaryota</taxon>
        <taxon>Fungi</taxon>
        <taxon>Dikarya</taxon>
        <taxon>Ascomycota</taxon>
        <taxon>Saccharomycotina</taxon>
        <taxon>Saccharomycetes</taxon>
        <taxon>Phaffomycetales</taxon>
        <taxon>Wickerhamomycetaceae</taxon>
        <taxon>Wickerhamomyces</taxon>
    </lineage>
</organism>
<reference evidence="10" key="1">
    <citation type="journal article" date="2021" name="Open Biol.">
        <title>Shared evolutionary footprints suggest mitochondrial oxidative damage underlies multiple complex I losses in fungi.</title>
        <authorList>
            <person name="Schikora-Tamarit M.A."/>
            <person name="Marcet-Houben M."/>
            <person name="Nosek J."/>
            <person name="Gabaldon T."/>
        </authorList>
    </citation>
    <scope>NUCLEOTIDE SEQUENCE</scope>
    <source>
        <strain evidence="10">CBS6341</strain>
    </source>
</reference>
<feature type="site" description="Important for enzyme activity" evidence="7">
    <location>
        <position position="173"/>
    </location>
</feature>
<dbReference type="GO" id="GO:0005737">
    <property type="term" value="C:cytoplasm"/>
    <property type="evidence" value="ECO:0007669"/>
    <property type="project" value="TreeGrafter"/>
</dbReference>
<comment type="catalytic activity">
    <reaction evidence="1 7 8">
        <text>Thiol-dependent hydrolysis of ester, thioester, amide, peptide and isopeptide bonds formed by the C-terminal Gly of ubiquitin (a 76-residue protein attached to proteins as an intracellular targeting signal).</text>
        <dbReference type="EC" id="3.4.19.12"/>
    </reaction>
</comment>
<dbReference type="PROSITE" id="PS52048">
    <property type="entry name" value="UCH_DOMAIN"/>
    <property type="match status" value="1"/>
</dbReference>
<evidence type="ECO:0000259" key="9">
    <source>
        <dbReference type="PROSITE" id="PS52048"/>
    </source>
</evidence>
<keyword evidence="3 7" id="KW-0645">Protease</keyword>
<dbReference type="InterPro" id="IPR036959">
    <property type="entry name" value="Peptidase_C12_UCH_sf"/>
</dbReference>
<evidence type="ECO:0000256" key="5">
    <source>
        <dbReference type="ARBA" id="ARBA00022801"/>
    </source>
</evidence>
<evidence type="ECO:0000256" key="8">
    <source>
        <dbReference type="RuleBase" id="RU361215"/>
    </source>
</evidence>
<dbReference type="Proteomes" id="UP000769528">
    <property type="component" value="Unassembled WGS sequence"/>
</dbReference>
<evidence type="ECO:0000256" key="3">
    <source>
        <dbReference type="ARBA" id="ARBA00022670"/>
    </source>
</evidence>
<dbReference type="InterPro" id="IPR038765">
    <property type="entry name" value="Papain-like_cys_pep_sf"/>
</dbReference>
<dbReference type="GO" id="GO:0006511">
    <property type="term" value="P:ubiquitin-dependent protein catabolic process"/>
    <property type="evidence" value="ECO:0007669"/>
    <property type="project" value="UniProtKB-UniRule"/>
</dbReference>
<dbReference type="Gene3D" id="3.40.532.10">
    <property type="entry name" value="Peptidase C12, ubiquitin carboxyl-terminal hydrolase"/>
    <property type="match status" value="1"/>
</dbReference>
<evidence type="ECO:0000256" key="6">
    <source>
        <dbReference type="ARBA" id="ARBA00022807"/>
    </source>
</evidence>
<accession>A0A9P8PMJ9</accession>
<keyword evidence="4 7" id="KW-0833">Ubl conjugation pathway</keyword>
<comment type="similarity">
    <text evidence="2 7 8">Belongs to the peptidase C12 family.</text>
</comment>
<dbReference type="PANTHER" id="PTHR10589">
    <property type="entry name" value="UBIQUITIN CARBOXYL-TERMINAL HYDROLASE"/>
    <property type="match status" value="1"/>
</dbReference>
<dbReference type="Pfam" id="PF01088">
    <property type="entry name" value="Peptidase_C12"/>
    <property type="match status" value="1"/>
</dbReference>
<dbReference type="GO" id="GO:0004843">
    <property type="term" value="F:cysteine-type deubiquitinase activity"/>
    <property type="evidence" value="ECO:0007669"/>
    <property type="project" value="UniProtKB-UniRule"/>
</dbReference>
<evidence type="ECO:0000313" key="11">
    <source>
        <dbReference type="Proteomes" id="UP000769528"/>
    </source>
</evidence>
<name>A0A9P8PMJ9_9ASCO</name>
<dbReference type="GO" id="GO:0016579">
    <property type="term" value="P:protein deubiquitination"/>
    <property type="evidence" value="ECO:0007669"/>
    <property type="project" value="TreeGrafter"/>
</dbReference>
<feature type="active site" description="Nucleophile" evidence="7">
    <location>
        <position position="90"/>
    </location>
</feature>
<evidence type="ECO:0000256" key="4">
    <source>
        <dbReference type="ARBA" id="ARBA00022786"/>
    </source>
</evidence>
<keyword evidence="6 7" id="KW-0788">Thiol protease</keyword>
<keyword evidence="11" id="KW-1185">Reference proteome</keyword>
<gene>
    <name evidence="10" type="ORF">WICMUC_002989</name>
</gene>
<keyword evidence="5 7" id="KW-0378">Hydrolase</keyword>
<protein>
    <recommendedName>
        <fullName evidence="8">Ubiquitin carboxyl-terminal hydrolase</fullName>
        <ecNumber evidence="8">3.4.19.12</ecNumber>
    </recommendedName>
</protein>
<evidence type="ECO:0000256" key="1">
    <source>
        <dbReference type="ARBA" id="ARBA00000707"/>
    </source>
</evidence>